<dbReference type="SUPFAM" id="SSF81901">
    <property type="entry name" value="HCP-like"/>
    <property type="match status" value="1"/>
</dbReference>
<organism evidence="1 2">
    <name type="scientific">Metapseudomonas otitidis</name>
    <dbReference type="NCBI Taxonomy" id="319939"/>
    <lineage>
        <taxon>Bacteria</taxon>
        <taxon>Pseudomonadati</taxon>
        <taxon>Pseudomonadota</taxon>
        <taxon>Gammaproteobacteria</taxon>
        <taxon>Pseudomonadales</taxon>
        <taxon>Pseudomonadaceae</taxon>
        <taxon>Metapseudomonas</taxon>
    </lineage>
</organism>
<protein>
    <submittedName>
        <fullName evidence="1">Uncharacterized protein</fullName>
    </submittedName>
</protein>
<dbReference type="KEGG" id="poj:PtoMrB4_07150"/>
<proteinExistence type="predicted"/>
<evidence type="ECO:0000313" key="1">
    <source>
        <dbReference type="EMBL" id="BCA26738.1"/>
    </source>
</evidence>
<reference evidence="1 2" key="1">
    <citation type="journal article" date="2020" name="Microbiol. Resour. Announc.">
        <title>Complete genome sequence of Pseudomonas otitidis strain MrB4, isolated from Lake Biwa in Japan.</title>
        <authorList>
            <person name="Miyazaki K."/>
            <person name="Hase E."/>
            <person name="Maruya T."/>
        </authorList>
    </citation>
    <scope>NUCLEOTIDE SEQUENCE [LARGE SCALE GENOMIC DNA]</scope>
    <source>
        <strain evidence="1 2">MrB4</strain>
    </source>
</reference>
<dbReference type="AlphaFoldDB" id="A0A679GEG2"/>
<dbReference type="EMBL" id="AP022642">
    <property type="protein sequence ID" value="BCA26738.1"/>
    <property type="molecule type" value="Genomic_DNA"/>
</dbReference>
<sequence length="330" mass="36657">MNKQTTSVSHNDATYDLSIGGWLQHRNSNLLEAILEIAIEDILLPNEQKAGIYKAEKRSEYDTQSERPCSSAKKYLDRCSRRDFGLEWDKLISVAKRKINDTCVPLLMAQHKLSEEEHYEILRAASNGHVAAMYWIGTTLRNTKDDNCLLWLSMAHNRGHIGACYEMAAHLKSRGNHIEALRCLIVSADGGCDLAYMSIFGIGVLVSMSKSKESSLLESMLDQLSATHSSSARYLKGMLMLFQGKEAEGLAILEAYSKNPKKKPPKEDIDAVHANQIQVVSGFIEGVLVDIASGIEPLNAILARGKQAGFIEFEDYDELATAFKNMRLSG</sequence>
<dbReference type="RefSeq" id="WP_172432532.1">
    <property type="nucleotide sequence ID" value="NZ_AP022642.1"/>
</dbReference>
<gene>
    <name evidence="1" type="ORF">PtoMrB4_07150</name>
</gene>
<name>A0A679GEG2_9GAMM</name>
<dbReference type="Gene3D" id="1.25.40.10">
    <property type="entry name" value="Tetratricopeptide repeat domain"/>
    <property type="match status" value="1"/>
</dbReference>
<evidence type="ECO:0000313" key="2">
    <source>
        <dbReference type="Proteomes" id="UP000501237"/>
    </source>
</evidence>
<dbReference type="Proteomes" id="UP000501237">
    <property type="component" value="Chromosome"/>
</dbReference>
<accession>A0A679GEG2</accession>
<dbReference type="InterPro" id="IPR011990">
    <property type="entry name" value="TPR-like_helical_dom_sf"/>
</dbReference>
<dbReference type="GeneID" id="57395933"/>